<dbReference type="Proteomes" id="UP001597391">
    <property type="component" value="Unassembled WGS sequence"/>
</dbReference>
<evidence type="ECO:0000256" key="1">
    <source>
        <dbReference type="SAM" id="Phobius"/>
    </source>
</evidence>
<dbReference type="InterPro" id="IPR022062">
    <property type="entry name" value="DUF3618"/>
</dbReference>
<accession>A0ABW5XIT7</accession>
<feature type="transmembrane region" description="Helical" evidence="1">
    <location>
        <begin position="73"/>
        <end position="91"/>
    </location>
</feature>
<comment type="caution">
    <text evidence="2">The sequence shown here is derived from an EMBL/GenBank/DDBJ whole genome shotgun (WGS) entry which is preliminary data.</text>
</comment>
<dbReference type="EMBL" id="JBHUOP010000007">
    <property type="protein sequence ID" value="MFD2841639.1"/>
    <property type="molecule type" value="Genomic_DNA"/>
</dbReference>
<protein>
    <submittedName>
        <fullName evidence="2">DUF3618 domain-containing protein</fullName>
    </submittedName>
</protein>
<gene>
    <name evidence="2" type="ORF">ACFSYH_13820</name>
</gene>
<keyword evidence="1" id="KW-0472">Membrane</keyword>
<reference evidence="3" key="1">
    <citation type="journal article" date="2019" name="Int. J. Syst. Evol. Microbiol.">
        <title>The Global Catalogue of Microorganisms (GCM) 10K type strain sequencing project: providing services to taxonomists for standard genome sequencing and annotation.</title>
        <authorList>
            <consortium name="The Broad Institute Genomics Platform"/>
            <consortium name="The Broad Institute Genome Sequencing Center for Infectious Disease"/>
            <person name="Wu L."/>
            <person name="Ma J."/>
        </authorList>
    </citation>
    <scope>NUCLEOTIDE SEQUENCE [LARGE SCALE GENOMIC DNA]</scope>
    <source>
        <strain evidence="3">KCTC 33576</strain>
    </source>
</reference>
<keyword evidence="1" id="KW-1133">Transmembrane helix</keyword>
<proteinExistence type="predicted"/>
<evidence type="ECO:0000313" key="2">
    <source>
        <dbReference type="EMBL" id="MFD2841639.1"/>
    </source>
</evidence>
<keyword evidence="3" id="KW-1185">Reference proteome</keyword>
<dbReference type="RefSeq" id="WP_377467856.1">
    <property type="nucleotide sequence ID" value="NZ_JBHUOP010000007.1"/>
</dbReference>
<sequence>MSTPREIDPEVQAARDELAASLDELLDRVHPRTVAHEFTSATKQAATDAASFVTGGGLPHGDEDASRARNAKAALGVAVGGAALLILSVLTKRKK</sequence>
<dbReference type="Pfam" id="PF12277">
    <property type="entry name" value="DUF3618"/>
    <property type="match status" value="1"/>
</dbReference>
<organism evidence="2 3">
    <name type="scientific">Populibacterium corticicola</name>
    <dbReference type="NCBI Taxonomy" id="1812826"/>
    <lineage>
        <taxon>Bacteria</taxon>
        <taxon>Bacillati</taxon>
        <taxon>Actinomycetota</taxon>
        <taxon>Actinomycetes</taxon>
        <taxon>Micrococcales</taxon>
        <taxon>Jonesiaceae</taxon>
        <taxon>Populibacterium</taxon>
    </lineage>
</organism>
<name>A0ABW5XIT7_9MICO</name>
<evidence type="ECO:0000313" key="3">
    <source>
        <dbReference type="Proteomes" id="UP001597391"/>
    </source>
</evidence>
<keyword evidence="1" id="KW-0812">Transmembrane</keyword>